<dbReference type="AlphaFoldDB" id="A0A0L0SAU4"/>
<dbReference type="EMBL" id="GG745334">
    <property type="protein sequence ID" value="KNE59505.1"/>
    <property type="molecule type" value="Genomic_DNA"/>
</dbReference>
<dbReference type="Proteomes" id="UP000054350">
    <property type="component" value="Unassembled WGS sequence"/>
</dbReference>
<accession>A0A0L0SAU4</accession>
<dbReference type="SUPFAM" id="SSF103025">
    <property type="entry name" value="Folate-binding domain"/>
    <property type="match status" value="1"/>
</dbReference>
<dbReference type="InterPro" id="IPR027266">
    <property type="entry name" value="TrmE/GcvT-like"/>
</dbReference>
<sequence>MLLLRRTVPASRTPRVCTRASFSTDYPAATPRVAHLASRGVLALSGTGAAAFLQGLTTNNMASLSTPAYTGFLTAQGRVLYDALIVPHKDLPDAFLIDADRAHVAALRSHLRRYLLRSKLALTDVTDEYRVFAQWPATGSADSLNMGSVGFADPRWTGLGARAILPAAQAPPVPTTAPELEYTMFRL</sequence>
<evidence type="ECO:0000313" key="2">
    <source>
        <dbReference type="Proteomes" id="UP000054350"/>
    </source>
</evidence>
<organism evidence="1 2">
    <name type="scientific">Allomyces macrogynus (strain ATCC 38327)</name>
    <name type="common">Allomyces javanicus var. macrogynus</name>
    <dbReference type="NCBI Taxonomy" id="578462"/>
    <lineage>
        <taxon>Eukaryota</taxon>
        <taxon>Fungi</taxon>
        <taxon>Fungi incertae sedis</taxon>
        <taxon>Blastocladiomycota</taxon>
        <taxon>Blastocladiomycetes</taxon>
        <taxon>Blastocladiales</taxon>
        <taxon>Blastocladiaceae</taxon>
        <taxon>Allomyces</taxon>
    </lineage>
</organism>
<name>A0A0L0SAU4_ALLM3</name>
<dbReference type="VEuPathDB" id="FungiDB:AMAG_03778"/>
<dbReference type="OMA" id="PELEYTM"/>
<gene>
    <name evidence="1" type="ORF">AMAG_03778</name>
</gene>
<dbReference type="GO" id="GO:0005759">
    <property type="term" value="C:mitochondrial matrix"/>
    <property type="evidence" value="ECO:0007669"/>
    <property type="project" value="TreeGrafter"/>
</dbReference>
<dbReference type="PANTHER" id="PTHR22602:SF0">
    <property type="entry name" value="TRANSFERASE CAF17, MITOCHONDRIAL-RELATED"/>
    <property type="match status" value="1"/>
</dbReference>
<evidence type="ECO:0000313" key="1">
    <source>
        <dbReference type="EMBL" id="KNE59505.1"/>
    </source>
</evidence>
<dbReference type="STRING" id="578462.A0A0L0SAU4"/>
<reference evidence="1 2" key="1">
    <citation type="submission" date="2009-11" db="EMBL/GenBank/DDBJ databases">
        <title>Annotation of Allomyces macrogynus ATCC 38327.</title>
        <authorList>
            <consortium name="The Broad Institute Genome Sequencing Platform"/>
            <person name="Russ C."/>
            <person name="Cuomo C."/>
            <person name="Burger G."/>
            <person name="Gray M.W."/>
            <person name="Holland P.W.H."/>
            <person name="King N."/>
            <person name="Lang F.B.F."/>
            <person name="Roger A.J."/>
            <person name="Ruiz-Trillo I."/>
            <person name="Young S.K."/>
            <person name="Zeng Q."/>
            <person name="Gargeya S."/>
            <person name="Fitzgerald M."/>
            <person name="Haas B."/>
            <person name="Abouelleil A."/>
            <person name="Alvarado L."/>
            <person name="Arachchi H.M."/>
            <person name="Berlin A."/>
            <person name="Chapman S.B."/>
            <person name="Gearin G."/>
            <person name="Goldberg J."/>
            <person name="Griggs A."/>
            <person name="Gujja S."/>
            <person name="Hansen M."/>
            <person name="Heiman D."/>
            <person name="Howarth C."/>
            <person name="Larimer J."/>
            <person name="Lui A."/>
            <person name="MacDonald P.J.P."/>
            <person name="McCowen C."/>
            <person name="Montmayeur A."/>
            <person name="Murphy C."/>
            <person name="Neiman D."/>
            <person name="Pearson M."/>
            <person name="Priest M."/>
            <person name="Roberts A."/>
            <person name="Saif S."/>
            <person name="Shea T."/>
            <person name="Sisk P."/>
            <person name="Stolte C."/>
            <person name="Sykes S."/>
            <person name="Wortman J."/>
            <person name="Nusbaum C."/>
            <person name="Birren B."/>
        </authorList>
    </citation>
    <scope>NUCLEOTIDE SEQUENCE [LARGE SCALE GENOMIC DNA]</scope>
    <source>
        <strain evidence="1 2">ATCC 38327</strain>
    </source>
</reference>
<protein>
    <submittedName>
        <fullName evidence="1">Uncharacterized protein</fullName>
    </submittedName>
</protein>
<dbReference type="Gene3D" id="3.30.1360.120">
    <property type="entry name" value="Probable tRNA modification gtpase trme, domain 1"/>
    <property type="match status" value="1"/>
</dbReference>
<proteinExistence type="predicted"/>
<reference evidence="2" key="2">
    <citation type="submission" date="2009-11" db="EMBL/GenBank/DDBJ databases">
        <title>The Genome Sequence of Allomyces macrogynus strain ATCC 38327.</title>
        <authorList>
            <consortium name="The Broad Institute Genome Sequencing Platform"/>
            <person name="Russ C."/>
            <person name="Cuomo C."/>
            <person name="Shea T."/>
            <person name="Young S.K."/>
            <person name="Zeng Q."/>
            <person name="Koehrsen M."/>
            <person name="Haas B."/>
            <person name="Borodovsky M."/>
            <person name="Guigo R."/>
            <person name="Alvarado L."/>
            <person name="Berlin A."/>
            <person name="Borenstein D."/>
            <person name="Chen Z."/>
            <person name="Engels R."/>
            <person name="Freedman E."/>
            <person name="Gellesch M."/>
            <person name="Goldberg J."/>
            <person name="Griggs A."/>
            <person name="Gujja S."/>
            <person name="Heiman D."/>
            <person name="Hepburn T."/>
            <person name="Howarth C."/>
            <person name="Jen D."/>
            <person name="Larson L."/>
            <person name="Lewis B."/>
            <person name="Mehta T."/>
            <person name="Park D."/>
            <person name="Pearson M."/>
            <person name="Roberts A."/>
            <person name="Saif S."/>
            <person name="Shenoy N."/>
            <person name="Sisk P."/>
            <person name="Stolte C."/>
            <person name="Sykes S."/>
            <person name="Walk T."/>
            <person name="White J."/>
            <person name="Yandava C."/>
            <person name="Burger G."/>
            <person name="Gray M.W."/>
            <person name="Holland P.W.H."/>
            <person name="King N."/>
            <person name="Lang F.B.F."/>
            <person name="Roger A.J."/>
            <person name="Ruiz-Trillo I."/>
            <person name="Lander E."/>
            <person name="Nusbaum C."/>
        </authorList>
    </citation>
    <scope>NUCLEOTIDE SEQUENCE [LARGE SCALE GENOMIC DNA]</scope>
    <source>
        <strain evidence="2">ATCC 38327</strain>
    </source>
</reference>
<dbReference type="eggNOG" id="KOG2929">
    <property type="taxonomic scope" value="Eukaryota"/>
</dbReference>
<dbReference type="PANTHER" id="PTHR22602">
    <property type="entry name" value="TRANSFERASE CAF17, MITOCHONDRIAL-RELATED"/>
    <property type="match status" value="1"/>
</dbReference>
<dbReference type="GO" id="GO:0016226">
    <property type="term" value="P:iron-sulfur cluster assembly"/>
    <property type="evidence" value="ECO:0007669"/>
    <property type="project" value="TreeGrafter"/>
</dbReference>
<dbReference type="InterPro" id="IPR045179">
    <property type="entry name" value="YgfZ/GcvT"/>
</dbReference>
<keyword evidence="2" id="KW-1185">Reference proteome</keyword>
<dbReference type="OrthoDB" id="191995at2759"/>